<accession>A0A6J6N3S5</accession>
<evidence type="ECO:0000313" key="4">
    <source>
        <dbReference type="EMBL" id="CAB4687013.1"/>
    </source>
</evidence>
<sequence length="280" mass="28526">MALLFGLGTAVMFACSTLMSSRSIRMIGNNSVIGWIMLVGTLITIPFLFASGWPDISGKNIAIMALAGVGNVGGLMLSFRALQVGKVGLVAPIISTEGALAAFMSALSGESLKAAVIFALLAIVAGVVIAAIAPDPAPIEHENPPKAVLFSTLASLCFASTLFATGGLSGEIPTAWLSLPPRLAGVLLMTIPLALSGKMRISKKALPLVLGSGITEVTGFTCFAVGAGYSIAITSVVSSQFAPIAAIFAYIIFKEKLGKMQIGGIALIILGVATLTALTS</sequence>
<feature type="transmembrane region" description="Helical" evidence="1">
    <location>
        <begin position="147"/>
        <end position="169"/>
    </location>
</feature>
<feature type="transmembrane region" description="Helical" evidence="1">
    <location>
        <begin position="260"/>
        <end position="278"/>
    </location>
</feature>
<dbReference type="EMBL" id="CAEZXN010000004">
    <property type="protein sequence ID" value="CAB4687013.1"/>
    <property type="molecule type" value="Genomic_DNA"/>
</dbReference>
<dbReference type="AlphaFoldDB" id="A0A6J6N3S5"/>
<evidence type="ECO:0000256" key="1">
    <source>
        <dbReference type="SAM" id="Phobius"/>
    </source>
</evidence>
<keyword evidence="1" id="KW-0472">Membrane</keyword>
<feature type="domain" description="EamA" evidence="2">
    <location>
        <begin position="146"/>
        <end position="275"/>
    </location>
</feature>
<feature type="transmembrane region" description="Helical" evidence="1">
    <location>
        <begin position="232"/>
        <end position="253"/>
    </location>
</feature>
<dbReference type="GO" id="GO:0016020">
    <property type="term" value="C:membrane"/>
    <property type="evidence" value="ECO:0007669"/>
    <property type="project" value="InterPro"/>
</dbReference>
<protein>
    <submittedName>
        <fullName evidence="3">Unannotated protein</fullName>
    </submittedName>
</protein>
<feature type="transmembrane region" description="Helical" evidence="1">
    <location>
        <begin position="31"/>
        <end position="49"/>
    </location>
</feature>
<proteinExistence type="predicted"/>
<name>A0A6J6N3S5_9ZZZZ</name>
<gene>
    <name evidence="3" type="ORF">UFOPK2342_01176</name>
    <name evidence="4" type="ORF">UFOPK2423_00314</name>
    <name evidence="5" type="ORF">UFOPK3266_00333</name>
</gene>
<evidence type="ECO:0000259" key="2">
    <source>
        <dbReference type="Pfam" id="PF00892"/>
    </source>
</evidence>
<feature type="transmembrane region" description="Helical" evidence="1">
    <location>
        <begin position="114"/>
        <end position="135"/>
    </location>
</feature>
<organism evidence="3">
    <name type="scientific">freshwater metagenome</name>
    <dbReference type="NCBI Taxonomy" id="449393"/>
    <lineage>
        <taxon>unclassified sequences</taxon>
        <taxon>metagenomes</taxon>
        <taxon>ecological metagenomes</taxon>
    </lineage>
</organism>
<dbReference type="EMBL" id="CAEZXB010000024">
    <property type="protein sequence ID" value="CAB4681281.1"/>
    <property type="molecule type" value="Genomic_DNA"/>
</dbReference>
<feature type="transmembrane region" description="Helical" evidence="1">
    <location>
        <begin position="207"/>
        <end position="226"/>
    </location>
</feature>
<feature type="domain" description="EamA" evidence="2">
    <location>
        <begin position="2"/>
        <end position="130"/>
    </location>
</feature>
<dbReference type="EMBL" id="CAFBAA010000005">
    <property type="protein sequence ID" value="CAB4841226.1"/>
    <property type="molecule type" value="Genomic_DNA"/>
</dbReference>
<keyword evidence="1" id="KW-0812">Transmembrane</keyword>
<evidence type="ECO:0000313" key="3">
    <source>
        <dbReference type="EMBL" id="CAB4681281.1"/>
    </source>
</evidence>
<dbReference type="SUPFAM" id="SSF103481">
    <property type="entry name" value="Multidrug resistance efflux transporter EmrE"/>
    <property type="match status" value="2"/>
</dbReference>
<dbReference type="InterPro" id="IPR000620">
    <property type="entry name" value="EamA_dom"/>
</dbReference>
<reference evidence="3" key="1">
    <citation type="submission" date="2020-05" db="EMBL/GenBank/DDBJ databases">
        <authorList>
            <person name="Chiriac C."/>
            <person name="Salcher M."/>
            <person name="Ghai R."/>
            <person name="Kavagutti S V."/>
        </authorList>
    </citation>
    <scope>NUCLEOTIDE SEQUENCE</scope>
</reference>
<dbReference type="InterPro" id="IPR037185">
    <property type="entry name" value="EmrE-like"/>
</dbReference>
<evidence type="ECO:0000313" key="5">
    <source>
        <dbReference type="EMBL" id="CAB4841226.1"/>
    </source>
</evidence>
<feature type="transmembrane region" description="Helical" evidence="1">
    <location>
        <begin position="61"/>
        <end position="82"/>
    </location>
</feature>
<dbReference type="Pfam" id="PF00892">
    <property type="entry name" value="EamA"/>
    <property type="match status" value="2"/>
</dbReference>
<keyword evidence="1" id="KW-1133">Transmembrane helix</keyword>